<sequence>MGARRWLVSGAVVAAALGAAGLGGAAYVLQSEGIAPRTLAPYLEHRAAGHNGVIVGAAAWGGAKLMEMDRGPALPRAALATVAGAGARAVPARPGGQETLVAGAEQLRAAVAAAQPGAVLTLLPGTYRISGRPLKTGRGGTAAAPITLRAASPGTVRLESDTVEAFQISEPHWRLENLTIRGVCQRDDDCEHALHVIGGASHFVARNNTISDFNAHIKINGHGGRFPDHGLLENNTLTNARERNTGKPVTPVDLVAASHWILRGNLITDFIKAGGDRVSYGAFAKGGGAHNVFERNIVICEHLLQRRPGQRVGLSLGGGGTGKMFCRDQRCVAEQEQGVIRDNLIASCSDEGLYLNSAAASKISHNTLLDTSGVLVRFPASSADLDGNLVDGAIRGRNGGDARLHDNLAGGVLSQYLGRHPLRQLYREPAALDFGWREAAPRRAGAETGEARPDLCGAARPAQPRYGAFEDFAACLAPAAASL</sequence>
<name>A0A1I7GF17_9BURK</name>
<dbReference type="Proteomes" id="UP000199391">
    <property type="component" value="Unassembled WGS sequence"/>
</dbReference>
<dbReference type="STRING" id="1035707.SAMN05216552_1003273"/>
<gene>
    <name evidence="1" type="ORF">SAMN05216552_1003273</name>
</gene>
<proteinExistence type="predicted"/>
<evidence type="ECO:0000313" key="1">
    <source>
        <dbReference type="EMBL" id="SFU46921.1"/>
    </source>
</evidence>
<dbReference type="AlphaFoldDB" id="A0A1I7GF17"/>
<dbReference type="SUPFAM" id="SSF51126">
    <property type="entry name" value="Pectin lyase-like"/>
    <property type="match status" value="1"/>
</dbReference>
<dbReference type="OrthoDB" id="5496540at2"/>
<evidence type="ECO:0000313" key="2">
    <source>
        <dbReference type="Proteomes" id="UP000199391"/>
    </source>
</evidence>
<dbReference type="RefSeq" id="WP_093554246.1">
    <property type="nucleotide sequence ID" value="NZ_FPBO01000003.1"/>
</dbReference>
<dbReference type="InterPro" id="IPR012334">
    <property type="entry name" value="Pectin_lyas_fold"/>
</dbReference>
<dbReference type="Gene3D" id="2.160.20.10">
    <property type="entry name" value="Single-stranded right-handed beta-helix, Pectin lyase-like"/>
    <property type="match status" value="1"/>
</dbReference>
<keyword evidence="2" id="KW-1185">Reference proteome</keyword>
<dbReference type="EMBL" id="FPBO01000003">
    <property type="protein sequence ID" value="SFU46921.1"/>
    <property type="molecule type" value="Genomic_DNA"/>
</dbReference>
<organism evidence="1 2">
    <name type="scientific">Pseudoduganella namucuonensis</name>
    <dbReference type="NCBI Taxonomy" id="1035707"/>
    <lineage>
        <taxon>Bacteria</taxon>
        <taxon>Pseudomonadati</taxon>
        <taxon>Pseudomonadota</taxon>
        <taxon>Betaproteobacteria</taxon>
        <taxon>Burkholderiales</taxon>
        <taxon>Oxalobacteraceae</taxon>
        <taxon>Telluria group</taxon>
        <taxon>Pseudoduganella</taxon>
    </lineage>
</organism>
<protein>
    <submittedName>
        <fullName evidence="1">Right handed beta helix region</fullName>
    </submittedName>
</protein>
<accession>A0A1I7GF17</accession>
<reference evidence="2" key="1">
    <citation type="submission" date="2016-10" db="EMBL/GenBank/DDBJ databases">
        <authorList>
            <person name="Varghese N."/>
            <person name="Submissions S."/>
        </authorList>
    </citation>
    <scope>NUCLEOTIDE SEQUENCE [LARGE SCALE GENOMIC DNA]</scope>
    <source>
        <strain evidence="2">CGMCC 1.11014</strain>
    </source>
</reference>
<dbReference type="InterPro" id="IPR011050">
    <property type="entry name" value="Pectin_lyase_fold/virulence"/>
</dbReference>